<evidence type="ECO:0000313" key="3">
    <source>
        <dbReference type="Proteomes" id="UP000607653"/>
    </source>
</evidence>
<gene>
    <name evidence="2" type="ORF">HUJ06_020891</name>
</gene>
<feature type="region of interest" description="Disordered" evidence="1">
    <location>
        <begin position="28"/>
        <end position="47"/>
    </location>
</feature>
<dbReference type="Proteomes" id="UP000607653">
    <property type="component" value="Unassembled WGS sequence"/>
</dbReference>
<organism evidence="2 3">
    <name type="scientific">Nelumbo nucifera</name>
    <name type="common">Sacred lotus</name>
    <dbReference type="NCBI Taxonomy" id="4432"/>
    <lineage>
        <taxon>Eukaryota</taxon>
        <taxon>Viridiplantae</taxon>
        <taxon>Streptophyta</taxon>
        <taxon>Embryophyta</taxon>
        <taxon>Tracheophyta</taxon>
        <taxon>Spermatophyta</taxon>
        <taxon>Magnoliopsida</taxon>
        <taxon>Proteales</taxon>
        <taxon>Nelumbonaceae</taxon>
        <taxon>Nelumbo</taxon>
    </lineage>
</organism>
<comment type="caution">
    <text evidence="2">The sequence shown here is derived from an EMBL/GenBank/DDBJ whole genome shotgun (WGS) entry which is preliminary data.</text>
</comment>
<dbReference type="EMBL" id="DUZY01000001">
    <property type="protein sequence ID" value="DAD19428.1"/>
    <property type="molecule type" value="Genomic_DNA"/>
</dbReference>
<accession>A0A822XPL8</accession>
<protein>
    <submittedName>
        <fullName evidence="2">Uncharacterized protein</fullName>
    </submittedName>
</protein>
<evidence type="ECO:0000313" key="2">
    <source>
        <dbReference type="EMBL" id="DAD19428.1"/>
    </source>
</evidence>
<dbReference type="AlphaFoldDB" id="A0A822XPL8"/>
<keyword evidence="3" id="KW-1185">Reference proteome</keyword>
<evidence type="ECO:0000256" key="1">
    <source>
        <dbReference type="SAM" id="MobiDB-lite"/>
    </source>
</evidence>
<proteinExistence type="predicted"/>
<reference evidence="2 3" key="1">
    <citation type="journal article" date="2020" name="Mol. Biol. Evol.">
        <title>Distinct Expression and Methylation Patterns for Genes with Different Fates following a Single Whole-Genome Duplication in Flowering Plants.</title>
        <authorList>
            <person name="Shi T."/>
            <person name="Rahmani R.S."/>
            <person name="Gugger P.F."/>
            <person name="Wang M."/>
            <person name="Li H."/>
            <person name="Zhang Y."/>
            <person name="Li Z."/>
            <person name="Wang Q."/>
            <person name="Van de Peer Y."/>
            <person name="Marchal K."/>
            <person name="Chen J."/>
        </authorList>
    </citation>
    <scope>NUCLEOTIDE SEQUENCE [LARGE SCALE GENOMIC DNA]</scope>
    <source>
        <tissue evidence="2">Leaf</tissue>
    </source>
</reference>
<name>A0A822XPL8_NELNU</name>
<sequence>MVVGWGAPYGGGRGEVAVTAVAVHGGMGVDHRHSHSRARAQSRGGRGRAGGGFFVVRAVSRKSVARACGIDAVVDGGAPEGMRGGFVICSADGVVVEGAAGALRGEGCGALSGISVAGGVYEEGEGGRR</sequence>